<dbReference type="EMBL" id="JX649870">
    <property type="protein sequence ID" value="AGC71392.1"/>
    <property type="molecule type" value="Genomic_DNA"/>
</dbReference>
<feature type="binding site" evidence="2">
    <location>
        <position position="65"/>
    </location>
    <ligand>
        <name>Zn(2+)</name>
        <dbReference type="ChEBI" id="CHEBI:29105"/>
    </ligand>
</feature>
<evidence type="ECO:0000256" key="1">
    <source>
        <dbReference type="ARBA" id="ARBA00006217"/>
    </source>
</evidence>
<keyword evidence="3" id="KW-0456">Lyase</keyword>
<organism evidence="3">
    <name type="scientific">uncultured bacterium A1Q1_fos_1815</name>
    <dbReference type="NCBI Taxonomy" id="1256553"/>
    <lineage>
        <taxon>Bacteria</taxon>
        <taxon>environmental samples</taxon>
    </lineage>
</organism>
<protein>
    <submittedName>
        <fullName evidence="3">Carbonic anhydrase</fullName>
        <ecNumber evidence="3">4.2.1.1</ecNumber>
    </submittedName>
</protein>
<evidence type="ECO:0000313" key="3">
    <source>
        <dbReference type="EMBL" id="AGC71392.1"/>
    </source>
</evidence>
<name>L7VR26_9BACT</name>
<dbReference type="SUPFAM" id="SSF53056">
    <property type="entry name" value="beta-carbonic anhydrase, cab"/>
    <property type="match status" value="1"/>
</dbReference>
<comment type="cofactor">
    <cofactor evidence="2">
        <name>Zn(2+)</name>
        <dbReference type="ChEBI" id="CHEBI:29105"/>
    </cofactor>
    <text evidence="2">Binds 1 zinc ion per subunit.</text>
</comment>
<feature type="binding site" evidence="2">
    <location>
        <position position="118"/>
    </location>
    <ligand>
        <name>Zn(2+)</name>
        <dbReference type="ChEBI" id="CHEBI:29105"/>
    </ligand>
</feature>
<dbReference type="GO" id="GO:0004089">
    <property type="term" value="F:carbonate dehydratase activity"/>
    <property type="evidence" value="ECO:0007669"/>
    <property type="project" value="UniProtKB-EC"/>
</dbReference>
<dbReference type="InterPro" id="IPR036874">
    <property type="entry name" value="Carbonic_anhydrase_sf"/>
</dbReference>
<dbReference type="GO" id="GO:0008270">
    <property type="term" value="F:zinc ion binding"/>
    <property type="evidence" value="ECO:0007669"/>
    <property type="project" value="InterPro"/>
</dbReference>
<dbReference type="PANTHER" id="PTHR11002">
    <property type="entry name" value="CARBONIC ANHYDRASE"/>
    <property type="match status" value="1"/>
</dbReference>
<dbReference type="InterPro" id="IPR001765">
    <property type="entry name" value="Carbonic_anhydrase"/>
</dbReference>
<feature type="binding site" evidence="2">
    <location>
        <position position="121"/>
    </location>
    <ligand>
        <name>Zn(2+)</name>
        <dbReference type="ChEBI" id="CHEBI:29105"/>
    </ligand>
</feature>
<dbReference type="Gene3D" id="3.40.1050.10">
    <property type="entry name" value="Carbonic anhydrase"/>
    <property type="match status" value="1"/>
</dbReference>
<evidence type="ECO:0000256" key="2">
    <source>
        <dbReference type="PIRSR" id="PIRSR601765-1"/>
    </source>
</evidence>
<proteinExistence type="inferred from homology"/>
<comment type="similarity">
    <text evidence="1">Belongs to the beta-class carbonic anhydrase family.</text>
</comment>
<keyword evidence="2" id="KW-0862">Zinc</keyword>
<feature type="binding site" evidence="2">
    <location>
        <position position="67"/>
    </location>
    <ligand>
        <name>Zn(2+)</name>
        <dbReference type="ChEBI" id="CHEBI:29105"/>
    </ligand>
</feature>
<dbReference type="AlphaFoldDB" id="L7VR26"/>
<dbReference type="CDD" id="cd03378">
    <property type="entry name" value="beta_CA_cladeC"/>
    <property type="match status" value="1"/>
</dbReference>
<keyword evidence="2" id="KW-0479">Metal-binding</keyword>
<dbReference type="NCBIfam" id="NF011765">
    <property type="entry name" value="PRK15219.1"/>
    <property type="match status" value="1"/>
</dbReference>
<dbReference type="EC" id="4.2.1.1" evidence="3"/>
<dbReference type="SMART" id="SM00947">
    <property type="entry name" value="Pro_CA"/>
    <property type="match status" value="1"/>
</dbReference>
<sequence>MIHKAPICTVLTEEQQRALTPDQVLESLKEGNARFVNNDVTARDHNAQVRLAASGQFPKAMVLSCLDSRVPVEDVFDKGIGDIFVGRVAGNCVNEDLLGSMEYACKVAGAKLILVMGHEYCGAIRAAIDDVKLGNLTALLAKIRPIVLDSANQFDGEPVSSNPAFVDLVAKNNVRHTVAQIRKRSPILEDLVQQGQIKIVGGYYDLDTAVVEFLDDRSV</sequence>
<reference evidence="3" key="1">
    <citation type="submission" date="2012-09" db="EMBL/GenBank/DDBJ databases">
        <title>Metagenomic Characterization of a Microbial Community in Wastewater Detects High Levels of Antibiotic Resistance.</title>
        <authorList>
            <person name="Abrams M."/>
            <person name="Caldwell A."/>
            <person name="Vandaei E."/>
            <person name="Lee W."/>
            <person name="Perrott J."/>
            <person name="Khan S.Y."/>
            <person name="Ta J."/>
            <person name="Romero D."/>
            <person name="Nguyen V."/>
            <person name="Pourmand N."/>
            <person name="Ouverney C.C."/>
        </authorList>
    </citation>
    <scope>NUCLEOTIDE SEQUENCE</scope>
</reference>
<accession>L7VR26</accession>
<dbReference type="PANTHER" id="PTHR11002:SF79">
    <property type="entry name" value="CARBONIC ANHYDRASE 2"/>
    <property type="match status" value="1"/>
</dbReference>
<dbReference type="Pfam" id="PF00484">
    <property type="entry name" value="Pro_CA"/>
    <property type="match status" value="1"/>
</dbReference>